<dbReference type="Proteomes" id="UP000020595">
    <property type="component" value="Unassembled WGS sequence"/>
</dbReference>
<feature type="domain" description="Methyltransferase" evidence="1">
    <location>
        <begin position="38"/>
        <end position="135"/>
    </location>
</feature>
<dbReference type="EMBL" id="JEWH01000049">
    <property type="protein sequence ID" value="EXB04449.1"/>
    <property type="molecule type" value="Genomic_DNA"/>
</dbReference>
<accession>A0A009IIH1</accession>
<dbReference type="RefSeq" id="WP_032051541.1">
    <property type="nucleotide sequence ID" value="NZ_JEWH01000049.1"/>
</dbReference>
<evidence type="ECO:0000259" key="1">
    <source>
        <dbReference type="Pfam" id="PF13649"/>
    </source>
</evidence>
<evidence type="ECO:0000313" key="3">
    <source>
        <dbReference type="Proteomes" id="UP000020595"/>
    </source>
</evidence>
<proteinExistence type="predicted"/>
<evidence type="ECO:0000313" key="2">
    <source>
        <dbReference type="EMBL" id="EXB04449.1"/>
    </source>
</evidence>
<sequence length="206" mass="23702">MSQHWNELYAQTQDLYGTAANLFIQEVKEKIRIEGKTLAIAEGEGRNILYLAEQARQHNYSFSAEVWDYSDVALKHLSSKAEATGIKLELKNVDLTAAKWPSERYQNVICVFGHFDTQTQKQILAGIRESLLNGGWFIGELYSKEQINYQTGGPKNIEYLYDPRSILDVFGQDHLHHFYVGEQERHEGKLHCGKCHVIQFAIQVRK</sequence>
<dbReference type="Gene3D" id="3.40.50.150">
    <property type="entry name" value="Vaccinia Virus protein VP39"/>
    <property type="match status" value="1"/>
</dbReference>
<dbReference type="InterPro" id="IPR029063">
    <property type="entry name" value="SAM-dependent_MTases_sf"/>
</dbReference>
<organism evidence="2 3">
    <name type="scientific">Acinetobacter baumannii (strain 1295743)</name>
    <dbReference type="NCBI Taxonomy" id="1310613"/>
    <lineage>
        <taxon>Bacteria</taxon>
        <taxon>Pseudomonadati</taxon>
        <taxon>Pseudomonadota</taxon>
        <taxon>Gammaproteobacteria</taxon>
        <taxon>Moraxellales</taxon>
        <taxon>Moraxellaceae</taxon>
        <taxon>Acinetobacter</taxon>
        <taxon>Acinetobacter calcoaceticus/baumannii complex</taxon>
    </lineage>
</organism>
<dbReference type="SUPFAM" id="SSF53335">
    <property type="entry name" value="S-adenosyl-L-methionine-dependent methyltransferases"/>
    <property type="match status" value="1"/>
</dbReference>
<dbReference type="PATRIC" id="fig|1310613.3.peg.3003"/>
<dbReference type="AlphaFoldDB" id="A0A009IIH1"/>
<dbReference type="Pfam" id="PF13649">
    <property type="entry name" value="Methyltransf_25"/>
    <property type="match status" value="1"/>
</dbReference>
<name>A0A009IIH1_ACIB9</name>
<comment type="caution">
    <text evidence="2">The sequence shown here is derived from an EMBL/GenBank/DDBJ whole genome shotgun (WGS) entry which is preliminary data.</text>
</comment>
<reference evidence="2 3" key="1">
    <citation type="submission" date="2014-02" db="EMBL/GenBank/DDBJ databases">
        <title>Comparative genomics and transcriptomics to identify genetic mechanisms underlying the emergence of carbapenem resistant Acinetobacter baumannii (CRAb).</title>
        <authorList>
            <person name="Harris A.D."/>
            <person name="Johnson K.J."/>
            <person name="George J."/>
            <person name="Shefchek K."/>
            <person name="Daugherty S.C."/>
            <person name="Parankush S."/>
            <person name="Sadzewicz L."/>
            <person name="Tallon L."/>
            <person name="Sengamalay N."/>
            <person name="Hazen T.H."/>
            <person name="Rasko D.A."/>
        </authorList>
    </citation>
    <scope>NUCLEOTIDE SEQUENCE [LARGE SCALE GENOMIC DNA]</scope>
    <source>
        <strain evidence="2 3">1295743</strain>
    </source>
</reference>
<dbReference type="InterPro" id="IPR041698">
    <property type="entry name" value="Methyltransf_25"/>
</dbReference>
<gene>
    <name evidence="2" type="ORF">J512_3123</name>
</gene>
<protein>
    <submittedName>
        <fullName evidence="2">Tellurite resistance TehB family protein</fullName>
    </submittedName>
</protein>